<proteinExistence type="predicted"/>
<evidence type="ECO:0000256" key="1">
    <source>
        <dbReference type="SAM" id="Coils"/>
    </source>
</evidence>
<gene>
    <name evidence="2" type="ORF">ASZ90_003276</name>
</gene>
<feature type="coiled-coil region" evidence="1">
    <location>
        <begin position="30"/>
        <end position="89"/>
    </location>
</feature>
<protein>
    <submittedName>
        <fullName evidence="2">Uncharacterized protein</fullName>
    </submittedName>
</protein>
<accession>A0A0W8G180</accession>
<dbReference type="AlphaFoldDB" id="A0A0W8G180"/>
<reference evidence="2" key="1">
    <citation type="journal article" date="2015" name="Proc. Natl. Acad. Sci. U.S.A.">
        <title>Networks of energetic and metabolic interactions define dynamics in microbial communities.</title>
        <authorList>
            <person name="Embree M."/>
            <person name="Liu J.K."/>
            <person name="Al-Bassam M.M."/>
            <person name="Zengler K."/>
        </authorList>
    </citation>
    <scope>NUCLEOTIDE SEQUENCE</scope>
</reference>
<keyword evidence="1" id="KW-0175">Coiled coil</keyword>
<dbReference type="SUPFAM" id="SSF58022">
    <property type="entry name" value="XRCC4, C-terminal oligomerization domain"/>
    <property type="match status" value="1"/>
</dbReference>
<comment type="caution">
    <text evidence="2">The sequence shown here is derived from an EMBL/GenBank/DDBJ whole genome shotgun (WGS) entry which is preliminary data.</text>
</comment>
<evidence type="ECO:0000313" key="2">
    <source>
        <dbReference type="EMBL" id="KUG26869.1"/>
    </source>
</evidence>
<name>A0A0W8G180_9ZZZZ</name>
<sequence length="91" mass="10056">MIRLKKALNLSIAVLMVAGMIGFAGCSGVSDEQMAELQALRQEVSALESETQDLKNEKSRLEREIAELNAKLEQCAKDKEQTKANLEKMGM</sequence>
<dbReference type="Gene3D" id="1.20.920.20">
    <property type="match status" value="1"/>
</dbReference>
<dbReference type="PROSITE" id="PS51257">
    <property type="entry name" value="PROKAR_LIPOPROTEIN"/>
    <property type="match status" value="1"/>
</dbReference>
<organism evidence="2">
    <name type="scientific">hydrocarbon metagenome</name>
    <dbReference type="NCBI Taxonomy" id="938273"/>
    <lineage>
        <taxon>unclassified sequences</taxon>
        <taxon>metagenomes</taxon>
        <taxon>ecological metagenomes</taxon>
    </lineage>
</organism>
<dbReference type="EMBL" id="LNQE01000395">
    <property type="protein sequence ID" value="KUG26869.1"/>
    <property type="molecule type" value="Genomic_DNA"/>
</dbReference>